<sequence length="614" mass="64961">MSFATLLNGYALNSTIRLTFIDPESSEGEALATGAEPTRIVFASGYAQSQALSAGVGTRNAYMSPMACEGVSVAPAVDAWRVMTVEASGMGSGATSTGSFTRLAYVKPQQAKASAELKPFEPVRLARPLTGPQVKDQTLNGFMLGESAWHDGRSDSFADSTIESQILATRLVTPAKVPISGTATVSPLAYDLTRWMQPRQARNRAISYVKEGLVFKLKVFQQYATGTAIARAHSRGTPNTILAFSITYGEAGMSLAQSAVKIARDAAPERIVAQAHGTGVTAQDHSARGKALATATSHIAPDITRSLDGVRYAYAQGKTAGIASLSAVTAVRWPMVRGVRQPARAVLDVTQLVARDMHGKAEADGASLSDPQEAIVTHTVWMMGQGGSAASCLPFEPTVLRKVRSVSQGCSSATGVPWHWVAVAVDGVAQARAEAWGANPRIYTEGAGTGEAEAQLNVTAFKVAYVSGCANAGGATLGEAVNVTRHMRAVRITSTAAARGGYPKITRTSQPTQIEGVATTVATFRNAAIHIQPHQLTGLSRLRLPWAELSGEVGARHLRMTYVERVEPAIAQGVVGRNVFKINADDPAPDWRTLSVPYMNRSHLVAASSREYSV</sequence>
<protein>
    <submittedName>
        <fullName evidence="1">Uncharacterized protein</fullName>
    </submittedName>
</protein>
<name>A0A6F8SUP6_9GAMM</name>
<dbReference type="AlphaFoldDB" id="A0A6F8SUP6"/>
<dbReference type="EMBL" id="AP022821">
    <property type="protein sequence ID" value="BCA91889.1"/>
    <property type="molecule type" value="Genomic_DNA"/>
</dbReference>
<reference evidence="1 2" key="1">
    <citation type="submission" date="2020-02" db="EMBL/GenBank/DDBJ databases">
        <title>Complete Genome Sequence of Halomonas meridiana strain BAA-801, Isolated from Deep Sea Thermal Vent.</title>
        <authorList>
            <person name="Takahashi Y."/>
            <person name="Takahashi H."/>
            <person name="Galipon J."/>
            <person name="Arakawa K."/>
        </authorList>
    </citation>
    <scope>NUCLEOTIDE SEQUENCE [LARGE SCALE GENOMIC DNA]</scope>
    <source>
        <strain evidence="1 2">Slthf1</strain>
    </source>
</reference>
<dbReference type="Proteomes" id="UP000503197">
    <property type="component" value="Chromosome"/>
</dbReference>
<evidence type="ECO:0000313" key="2">
    <source>
        <dbReference type="Proteomes" id="UP000503197"/>
    </source>
</evidence>
<gene>
    <name evidence="1" type="ORF">HMSLTHF_16640</name>
</gene>
<proteinExistence type="predicted"/>
<organism evidence="1 2">
    <name type="scientific">Vreelandella aquamarina</name>
    <dbReference type="NCBI Taxonomy" id="77097"/>
    <lineage>
        <taxon>Bacteria</taxon>
        <taxon>Pseudomonadati</taxon>
        <taxon>Pseudomonadota</taxon>
        <taxon>Gammaproteobacteria</taxon>
        <taxon>Oceanospirillales</taxon>
        <taxon>Halomonadaceae</taxon>
        <taxon>Vreelandella</taxon>
    </lineage>
</organism>
<evidence type="ECO:0000313" key="1">
    <source>
        <dbReference type="EMBL" id="BCA91889.1"/>
    </source>
</evidence>
<accession>A0A6F8SUP6</accession>